<keyword evidence="15" id="KW-1185">Reference proteome</keyword>
<dbReference type="SUPFAM" id="SSF52540">
    <property type="entry name" value="P-loop containing nucleoside triphosphate hydrolases"/>
    <property type="match status" value="1"/>
</dbReference>
<dbReference type="PROSITE" id="PS50096">
    <property type="entry name" value="IQ"/>
    <property type="match status" value="1"/>
</dbReference>
<comment type="similarity">
    <text evidence="1 9">Belongs to the TRAFAC class myosin-kinesin ATPase superfamily. Myosin family.</text>
</comment>
<feature type="coiled-coil region" evidence="10">
    <location>
        <begin position="854"/>
        <end position="1147"/>
    </location>
</feature>
<dbReference type="GO" id="GO:0051015">
    <property type="term" value="F:actin filament binding"/>
    <property type="evidence" value="ECO:0007669"/>
    <property type="project" value="InterPro"/>
</dbReference>
<feature type="compositionally biased region" description="Low complexity" evidence="11">
    <location>
        <begin position="1922"/>
        <end position="1931"/>
    </location>
</feature>
<dbReference type="Gene3D" id="2.30.30.360">
    <property type="entry name" value="Myosin S1 fragment, N-terminal"/>
    <property type="match status" value="1"/>
</dbReference>
<dbReference type="SUPFAM" id="SSF90257">
    <property type="entry name" value="Myosin rod fragments"/>
    <property type="match status" value="4"/>
</dbReference>
<dbReference type="InterPro" id="IPR008989">
    <property type="entry name" value="Myosin_S1_N"/>
</dbReference>
<evidence type="ECO:0000256" key="5">
    <source>
        <dbReference type="ARBA" id="ARBA00023054"/>
    </source>
</evidence>
<dbReference type="CDD" id="cd01377">
    <property type="entry name" value="MYSc_class_II"/>
    <property type="match status" value="1"/>
</dbReference>
<dbReference type="GO" id="GO:0060972">
    <property type="term" value="P:left/right pattern formation"/>
    <property type="evidence" value="ECO:0007669"/>
    <property type="project" value="UniProtKB-ARBA"/>
</dbReference>
<dbReference type="SMART" id="SM00242">
    <property type="entry name" value="MYSc"/>
    <property type="match status" value="1"/>
</dbReference>
<keyword evidence="6 9" id="KW-0518">Myosin</keyword>
<gene>
    <name evidence="14" type="ORF">CYNAS_LOCUS20906</name>
</gene>
<dbReference type="Gene3D" id="1.20.5.340">
    <property type="match status" value="2"/>
</dbReference>
<dbReference type="InterPro" id="IPR001609">
    <property type="entry name" value="Myosin_head_motor_dom-like"/>
</dbReference>
<dbReference type="GO" id="GO:0016459">
    <property type="term" value="C:myosin complex"/>
    <property type="evidence" value="ECO:0007669"/>
    <property type="project" value="UniProtKB-KW"/>
</dbReference>
<feature type="region of interest" description="Disordered" evidence="11">
    <location>
        <begin position="1715"/>
        <end position="1736"/>
    </location>
</feature>
<dbReference type="FunFam" id="2.30.30.360:FF:000001">
    <property type="entry name" value="Myosin heavy chain"/>
    <property type="match status" value="1"/>
</dbReference>
<comment type="caution">
    <text evidence="14">The sequence shown here is derived from an EMBL/GenBank/DDBJ whole genome shotgun (WGS) entry which is preliminary data.</text>
</comment>
<keyword evidence="7 9" id="KW-0505">Motor protein</keyword>
<dbReference type="GO" id="GO:0016020">
    <property type="term" value="C:membrane"/>
    <property type="evidence" value="ECO:0007669"/>
    <property type="project" value="TreeGrafter"/>
</dbReference>
<dbReference type="GO" id="GO:0005524">
    <property type="term" value="F:ATP binding"/>
    <property type="evidence" value="ECO:0007669"/>
    <property type="project" value="UniProtKB-UniRule"/>
</dbReference>
<evidence type="ECO:0008006" key="16">
    <source>
        <dbReference type="Google" id="ProtNLM"/>
    </source>
</evidence>
<dbReference type="Proteomes" id="UP001176961">
    <property type="component" value="Unassembled WGS sequence"/>
</dbReference>
<evidence type="ECO:0000256" key="6">
    <source>
        <dbReference type="ARBA" id="ARBA00023123"/>
    </source>
</evidence>
<dbReference type="Gene3D" id="1.20.58.530">
    <property type="match status" value="1"/>
</dbReference>
<dbReference type="FunFam" id="1.20.58.530:FF:000003">
    <property type="entry name" value="Myosin heavy chain 10"/>
    <property type="match status" value="1"/>
</dbReference>
<evidence type="ECO:0000256" key="2">
    <source>
        <dbReference type="ARBA" id="ARBA00022741"/>
    </source>
</evidence>
<dbReference type="Pfam" id="PF01576">
    <property type="entry name" value="Myosin_tail_1"/>
    <property type="match status" value="1"/>
</dbReference>
<evidence type="ECO:0000256" key="10">
    <source>
        <dbReference type="SAM" id="Coils"/>
    </source>
</evidence>
<protein>
    <recommendedName>
        <fullName evidence="16">Myosin heavy chain</fullName>
    </recommendedName>
</protein>
<feature type="binding site" evidence="9">
    <location>
        <begin position="179"/>
        <end position="186"/>
    </location>
    <ligand>
        <name>ATP</name>
        <dbReference type="ChEBI" id="CHEBI:30616"/>
    </ligand>
</feature>
<dbReference type="Gene3D" id="1.20.120.720">
    <property type="entry name" value="Myosin VI head, motor domain, U50 subdomain"/>
    <property type="match status" value="1"/>
</dbReference>
<dbReference type="FunFam" id="1.10.10.820:FF:000001">
    <property type="entry name" value="Myosin heavy chain"/>
    <property type="match status" value="1"/>
</dbReference>
<evidence type="ECO:0000256" key="1">
    <source>
        <dbReference type="ARBA" id="ARBA00008314"/>
    </source>
</evidence>
<dbReference type="PRINTS" id="PR00193">
    <property type="entry name" value="MYOSINHEAVY"/>
</dbReference>
<reference evidence="14" key="1">
    <citation type="submission" date="2023-07" db="EMBL/GenBank/DDBJ databases">
        <authorList>
            <consortium name="CYATHOMIX"/>
        </authorList>
    </citation>
    <scope>NUCLEOTIDE SEQUENCE</scope>
    <source>
        <strain evidence="14">N/A</strain>
    </source>
</reference>
<evidence type="ECO:0000256" key="4">
    <source>
        <dbReference type="ARBA" id="ARBA00022860"/>
    </source>
</evidence>
<feature type="region of interest" description="Disordered" evidence="11">
    <location>
        <begin position="1922"/>
        <end position="1961"/>
    </location>
</feature>
<feature type="domain" description="Myosin motor" evidence="12">
    <location>
        <begin position="86"/>
        <end position="790"/>
    </location>
</feature>
<dbReference type="Pfam" id="PF02736">
    <property type="entry name" value="Myosin_N"/>
    <property type="match status" value="1"/>
</dbReference>
<evidence type="ECO:0000313" key="15">
    <source>
        <dbReference type="Proteomes" id="UP001176961"/>
    </source>
</evidence>
<keyword evidence="3 9" id="KW-0067">ATP-binding</keyword>
<feature type="region of interest" description="Actin-binding" evidence="9">
    <location>
        <begin position="668"/>
        <end position="690"/>
    </location>
</feature>
<feature type="compositionally biased region" description="Basic and acidic residues" evidence="11">
    <location>
        <begin position="1785"/>
        <end position="1794"/>
    </location>
</feature>
<dbReference type="EMBL" id="CATQJL010000326">
    <property type="protein sequence ID" value="CAJ0608923.1"/>
    <property type="molecule type" value="Genomic_DNA"/>
</dbReference>
<dbReference type="InterPro" id="IPR004009">
    <property type="entry name" value="SH3_Myosin"/>
</dbReference>
<keyword evidence="5 10" id="KW-0175">Coiled coil</keyword>
<keyword evidence="4" id="KW-0112">Calmodulin-binding</keyword>
<accession>A0AA36HE54</accession>
<feature type="domain" description="Myosin N-terminal SH3-like" evidence="13">
    <location>
        <begin position="32"/>
        <end position="82"/>
    </location>
</feature>
<dbReference type="FunFam" id="3.40.850.10:FF:000101">
    <property type="entry name" value="Slow myosin heavy chain 2"/>
    <property type="match status" value="1"/>
</dbReference>
<dbReference type="FunFam" id="1.20.120.720:FF:000001">
    <property type="entry name" value="Myosin heavy chain, muscle"/>
    <property type="match status" value="1"/>
</dbReference>
<proteinExistence type="inferred from homology"/>
<dbReference type="GO" id="GO:0045177">
    <property type="term" value="C:apical part of cell"/>
    <property type="evidence" value="ECO:0007669"/>
    <property type="project" value="UniProtKB-ARBA"/>
</dbReference>
<dbReference type="GO" id="GO:0007015">
    <property type="term" value="P:actin filament organization"/>
    <property type="evidence" value="ECO:0007669"/>
    <property type="project" value="TreeGrafter"/>
</dbReference>
<dbReference type="InterPro" id="IPR002928">
    <property type="entry name" value="Myosin_tail"/>
</dbReference>
<name>A0AA36HE54_CYLNA</name>
<dbReference type="GO" id="GO:0000146">
    <property type="term" value="F:microfilament motor activity"/>
    <property type="evidence" value="ECO:0007669"/>
    <property type="project" value="TreeGrafter"/>
</dbReference>
<evidence type="ECO:0000256" key="8">
    <source>
        <dbReference type="ARBA" id="ARBA00023203"/>
    </source>
</evidence>
<dbReference type="InterPro" id="IPR027417">
    <property type="entry name" value="P-loop_NTPase"/>
</dbReference>
<dbReference type="Gene3D" id="1.10.10.820">
    <property type="match status" value="1"/>
</dbReference>
<dbReference type="Pfam" id="PF00063">
    <property type="entry name" value="Myosin_head"/>
    <property type="match status" value="1"/>
</dbReference>
<dbReference type="PROSITE" id="PS51456">
    <property type="entry name" value="MYOSIN_MOTOR"/>
    <property type="match status" value="1"/>
</dbReference>
<dbReference type="Gene3D" id="1.20.5.4820">
    <property type="match status" value="1"/>
</dbReference>
<dbReference type="GO" id="GO:0005516">
    <property type="term" value="F:calmodulin binding"/>
    <property type="evidence" value="ECO:0007669"/>
    <property type="project" value="UniProtKB-KW"/>
</dbReference>
<dbReference type="PANTHER" id="PTHR13140">
    <property type="entry name" value="MYOSIN"/>
    <property type="match status" value="1"/>
</dbReference>
<evidence type="ECO:0000259" key="12">
    <source>
        <dbReference type="PROSITE" id="PS51456"/>
    </source>
</evidence>
<dbReference type="GO" id="GO:0005863">
    <property type="term" value="C:striated muscle myosin thick filament"/>
    <property type="evidence" value="ECO:0007669"/>
    <property type="project" value="UniProtKB-ARBA"/>
</dbReference>
<dbReference type="InterPro" id="IPR036961">
    <property type="entry name" value="Kinesin_motor_dom_sf"/>
</dbReference>
<evidence type="ECO:0000256" key="3">
    <source>
        <dbReference type="ARBA" id="ARBA00022840"/>
    </source>
</evidence>
<dbReference type="PANTHER" id="PTHR13140:SF857">
    <property type="entry name" value="MYOSIN-11"/>
    <property type="match status" value="1"/>
</dbReference>
<dbReference type="Gene3D" id="3.40.850.10">
    <property type="entry name" value="Kinesin motor domain"/>
    <property type="match status" value="1"/>
</dbReference>
<dbReference type="FunFam" id="1.20.5.4820:FF:000002">
    <property type="entry name" value="Myosin heavy chain 10"/>
    <property type="match status" value="1"/>
</dbReference>
<dbReference type="Gene3D" id="6.10.250.2420">
    <property type="match status" value="1"/>
</dbReference>
<evidence type="ECO:0000256" key="11">
    <source>
        <dbReference type="SAM" id="MobiDB-lite"/>
    </source>
</evidence>
<evidence type="ECO:0000259" key="13">
    <source>
        <dbReference type="PROSITE" id="PS51844"/>
    </source>
</evidence>
<sequence>MSVLPHMEESDLRFLQVQRAAVADPARASEWAGKKLCWVPHEKDGFVAGSIKKETNDEVIVEICDTGKTVTISKDDVQKANPPKFDKVEDMSELTYLNEASVLHNLKERYFSSLIYTYSGLFCVVINPYKRLPIYSESLIEEFKGKKRHEMPPHIFAIADSAYRSMLQDREDQSILCTGESGAGKTENTKKVIQYLAHVAGATRSKGGPQAPATSPAKHDQYRNSIGELEHQLLQANPILEAFGNSKTVKNDNSSRFGKFIRINFDMSGYISGANIEFYLLEKSRTLRQAPDERSFHIFYQFLRGTSPAEKASYLLEDIDKYRFLVNGNITLPNVDDAQEFQSTLKSMRIMGFAEDEITSVLRVVSATILMGNFEFTQEKKSDQAILPDDRVIQKVCHLLGLPVIELTKAFLRPRIKVGREFVNKAQNKEQAEFAVEAIAKASYERMFKWLVNRINKSLDRTRRQGASFIGILDIAGFEIFELNSFEQLCINFTNEKLQQLFNNTMFIMEQEEYQREGIEWQFIDFGLDLQPTIDLIEKPMGLLALLDEQCLFPKATDKTLVEKLQKTHSKHPKFIVPDMRAKSDFAVVHYAGRVDYSADQWLMKNMDPLNENVVALMQASTDPFVCGIWKDAEFAGICAAEMNETAFGVRAKKGMFRTVSQLHKEQLTRLMTTLRNTSPHFVRCIIPNHEKKAGKINSMLVLEQLRCNGVLEGIRICRQGFPNRVPFQEFRHRYEILTPNVIPRGFMDGKEAVKKMIEYLEIDSNLYRIGQSKVFFRTGVLAHLEEERDLKLTDLIIQFQAQCRAFLARRLYVKRMQQSSAIRVLQRNGLAWMKLRNWQWWRLFTKVKPLLQVTNQEAAISAKEDELRIVREKLDQIETEYKESLGKIDQVMAERNVLQDQLQQETDNNAELEEVKNRLQLKKNELEEMVNEMRDRLVDEEQRTEKMSLEKKKLVETVRDLEEQLEQEEQARQKLQLDKANVDQRVKNVETKLVDITDAHDKLLKEKRILEDKMNQLNLQLSEEEERVKQVARQRGKVEGHVQELEQELLRERQIKGELEQQKRKLISELDDSRELLEEKRSKLEELNGQLMKREEELSQVLTRSDEEAATIALLQKQIRDMQATIDELREDIETERAARNKAEMARREVVAQLEKVKGDMLDKVDETSVLQDIMRRKEDEVRDLKKALESSTHTLENKLEEQKLKYNRQVEELHEKLELQKKLNTQQEKYKHQVDSERAELAQELANIQAQKAEADKRRKQQEVQYLDMQSQLAECDEHRLQVIEQLEKAREELEHISRAREDEEQNVSNLNRKIAALEEQLHELADQVQEETRAKLAQINRVRQLEEEKATVAEERDEMDATRQHLERDIGVLRLQLAEARKKADEGVIQQMEELRKKAQRDLENTQHQLEESEASKERLIQSKKKLQQELEDANIELENIRTASREMEKRQKKFDMQLAEERANVQKAILERDAHAQESRDRETRILSLTNELEQMKASIDETERVRRMLQLELDESISSKDDVGKSVHELEKAKRMLEQTVQEQKATIEELEDQLGFAEDARLRLEVNIQALRAEQDRNLSAKDQEAEDKRRSLVKQLRDLEQELENERRSKAGAISQKKKMEAHTAEIEQQLDVANRLKDDYNKQLKKNQQMIKEYQHDSEEARQMKEEIASQLRDIERRLRSAEAENQRLAEANELLTSQKRQLEQEKDELEELRGRGGSFSSEEKRRLEQKIAQLEEDYEEEQNNAEIAIDKQRKAQQQLEQLTTELSMERSVAQKSEAERQGLERQNRELKAKIAELESTAQSRARAQIAALEAKIQYLEEQNSVESQERHNATRQFRRIEKRLHDTILQLEDERRNVEQQKEIAEKCNLRAKQMRRQLDEQEEEMTRERAKSRNLQREIDDLTEANDTLTRENNNLRGGAARRNRENMRLRSAYQIPGSSDNLTRNDDEDGSIGTEAHDVRLTLVIKFGQSLYVVKRQSYGSVLEESEVVRQDREQQKKHFETTACELKNTIEALKVKVREPEEKNAKSAREVERDLLDQIVRVNEEKEQLSSQISLLKTDLSKERSARTQMEKDMIASRVEMELQNSKLEEMSECLSTVQSANSEQSESLIRLEQELEAKKEENVSQGVNATIFGLIFLSNLLCALLAGLELVSPAQ</sequence>
<dbReference type="FunFam" id="3.30.70.1590:FF:000001">
    <property type="entry name" value="Myosin heavy chain"/>
    <property type="match status" value="1"/>
</dbReference>
<evidence type="ECO:0000256" key="9">
    <source>
        <dbReference type="PROSITE-ProRule" id="PRU00782"/>
    </source>
</evidence>
<evidence type="ECO:0000313" key="14">
    <source>
        <dbReference type="EMBL" id="CAJ0608923.1"/>
    </source>
</evidence>
<keyword evidence="8 9" id="KW-0009">Actin-binding</keyword>
<feature type="coiled-coil region" evidence="10">
    <location>
        <begin position="2044"/>
        <end position="2071"/>
    </location>
</feature>
<feature type="region of interest" description="Disordered" evidence="11">
    <location>
        <begin position="1774"/>
        <end position="1794"/>
    </location>
</feature>
<dbReference type="PROSITE" id="PS51844">
    <property type="entry name" value="SH3_LIKE"/>
    <property type="match status" value="1"/>
</dbReference>
<evidence type="ECO:0000256" key="7">
    <source>
        <dbReference type="ARBA" id="ARBA00023175"/>
    </source>
</evidence>
<keyword evidence="2 9" id="KW-0547">Nucleotide-binding</keyword>
<organism evidence="14 15">
    <name type="scientific">Cylicocyclus nassatus</name>
    <name type="common">Nematode worm</name>
    <dbReference type="NCBI Taxonomy" id="53992"/>
    <lineage>
        <taxon>Eukaryota</taxon>
        <taxon>Metazoa</taxon>
        <taxon>Ecdysozoa</taxon>
        <taxon>Nematoda</taxon>
        <taxon>Chromadorea</taxon>
        <taxon>Rhabditida</taxon>
        <taxon>Rhabditina</taxon>
        <taxon>Rhabditomorpha</taxon>
        <taxon>Strongyloidea</taxon>
        <taxon>Strongylidae</taxon>
        <taxon>Cylicocyclus</taxon>
    </lineage>
</organism>